<dbReference type="GO" id="GO:0008934">
    <property type="term" value="F:inositol monophosphate 1-phosphatase activity"/>
    <property type="evidence" value="ECO:0007669"/>
    <property type="project" value="InterPro"/>
</dbReference>
<dbReference type="Proteomes" id="UP000019464">
    <property type="component" value="Unassembled WGS sequence"/>
</dbReference>
<feature type="binding site" evidence="2">
    <location>
        <position position="67"/>
    </location>
    <ligand>
        <name>Mg(2+)</name>
        <dbReference type="ChEBI" id="CHEBI:18420"/>
        <label>1</label>
        <note>catalytic</note>
    </ligand>
</feature>
<dbReference type="AlphaFoldDB" id="W9UY36"/>
<organism evidence="3 4">
    <name type="scientific">Nitrincola nitratireducens</name>
    <dbReference type="NCBI Taxonomy" id="1229521"/>
    <lineage>
        <taxon>Bacteria</taxon>
        <taxon>Pseudomonadati</taxon>
        <taxon>Pseudomonadota</taxon>
        <taxon>Gammaproteobacteria</taxon>
        <taxon>Oceanospirillales</taxon>
        <taxon>Oceanospirillaceae</taxon>
        <taxon>Nitrincola</taxon>
    </lineage>
</organism>
<comment type="similarity">
    <text evidence="1">Belongs to the inositol monophosphatase superfamily.</text>
</comment>
<accession>W9UY36</accession>
<dbReference type="GO" id="GO:0007165">
    <property type="term" value="P:signal transduction"/>
    <property type="evidence" value="ECO:0007669"/>
    <property type="project" value="TreeGrafter"/>
</dbReference>
<dbReference type="RefSeq" id="WP_036508483.1">
    <property type="nucleotide sequence ID" value="NZ_AONB01000003.1"/>
</dbReference>
<dbReference type="InterPro" id="IPR022337">
    <property type="entry name" value="Inositol_monophosphatase_SuhB"/>
</dbReference>
<dbReference type="EC" id="3.1.3.25" evidence="3"/>
<reference evidence="4" key="1">
    <citation type="submission" date="2012-11" db="EMBL/GenBank/DDBJ databases">
        <authorList>
            <person name="Singh A."/>
            <person name="Pinnaka A.K."/>
            <person name="Vaidya B."/>
        </authorList>
    </citation>
    <scope>NUCLEOTIDE SEQUENCE [LARGE SCALE GENOMIC DNA]</scope>
    <source>
        <strain evidence="4">AK23</strain>
    </source>
</reference>
<evidence type="ECO:0000313" key="4">
    <source>
        <dbReference type="Proteomes" id="UP000019464"/>
    </source>
</evidence>
<dbReference type="PANTHER" id="PTHR20854">
    <property type="entry name" value="INOSITOL MONOPHOSPHATASE"/>
    <property type="match status" value="1"/>
</dbReference>
<feature type="binding site" evidence="2">
    <location>
        <position position="90"/>
    </location>
    <ligand>
        <name>Mg(2+)</name>
        <dbReference type="ChEBI" id="CHEBI:18420"/>
        <label>2</label>
    </ligand>
</feature>
<dbReference type="Pfam" id="PF00459">
    <property type="entry name" value="Inositol_P"/>
    <property type="match status" value="1"/>
</dbReference>
<sequence>MLPIVNIALRAARLGGEQIARAIERLDLIKSEQSSVAEFINDVCCQAERTIVQSLQKAYPHHTVNAEFSGHYKATGDGPTHVEWQINPVDGLTNFSNALPIFALSLTGRINGRIEHAVIINPITGEEFTASRGSGAQLNGRRLRVSSAKNLTGSLIGTGFFNRKSDKAWFQTHQAIVGQIIHADGNTFSSGSTLLNLAYTAAGRLDGFFQAGLNDWEQEAGILLIQEAGGLIGDFKGGNQHLKTGELVAANPKMFKQLLKTVQVGNL</sequence>
<keyword evidence="4" id="KW-1185">Reference proteome</keyword>
<dbReference type="STRING" id="1229521.D791_01047"/>
<dbReference type="GO" id="GO:0006020">
    <property type="term" value="P:inositol metabolic process"/>
    <property type="evidence" value="ECO:0007669"/>
    <property type="project" value="TreeGrafter"/>
</dbReference>
<keyword evidence="2" id="KW-0479">Metal-binding</keyword>
<gene>
    <name evidence="3" type="primary">suhB_1</name>
    <name evidence="3" type="ORF">D791_01047</name>
</gene>
<keyword evidence="2" id="KW-0460">Magnesium</keyword>
<dbReference type="PRINTS" id="PR00377">
    <property type="entry name" value="IMPHPHTASES"/>
</dbReference>
<keyword evidence="3" id="KW-0378">Hydrolase</keyword>
<dbReference type="CDD" id="cd01637">
    <property type="entry name" value="IMPase_like"/>
    <property type="match status" value="1"/>
</dbReference>
<dbReference type="Gene3D" id="3.40.190.80">
    <property type="match status" value="1"/>
</dbReference>
<dbReference type="GO" id="GO:0046872">
    <property type="term" value="F:metal ion binding"/>
    <property type="evidence" value="ECO:0007669"/>
    <property type="project" value="UniProtKB-KW"/>
</dbReference>
<evidence type="ECO:0000313" key="3">
    <source>
        <dbReference type="EMBL" id="EXJ12158.1"/>
    </source>
</evidence>
<dbReference type="SUPFAM" id="SSF56655">
    <property type="entry name" value="Carbohydrate phosphatase"/>
    <property type="match status" value="1"/>
</dbReference>
<proteinExistence type="inferred from homology"/>
<dbReference type="InterPro" id="IPR000760">
    <property type="entry name" value="Inositol_monophosphatase-like"/>
</dbReference>
<dbReference type="PRINTS" id="PR01959">
    <property type="entry name" value="SBIMPHPHTASE"/>
</dbReference>
<dbReference type="EMBL" id="AONB01000003">
    <property type="protein sequence ID" value="EXJ12158.1"/>
    <property type="molecule type" value="Genomic_DNA"/>
</dbReference>
<evidence type="ECO:0000256" key="1">
    <source>
        <dbReference type="ARBA" id="ARBA00009759"/>
    </source>
</evidence>
<comment type="caution">
    <text evidence="3">The sequence shown here is derived from an EMBL/GenBank/DDBJ whole genome shotgun (WGS) entry which is preliminary data.</text>
</comment>
<protein>
    <submittedName>
        <fullName evidence="3">Inositol-1-monophosphatase</fullName>
        <ecNumber evidence="3">3.1.3.25</ecNumber>
    </submittedName>
</protein>
<evidence type="ECO:0000256" key="2">
    <source>
        <dbReference type="PIRSR" id="PIRSR600760-2"/>
    </source>
</evidence>
<dbReference type="Gene3D" id="3.30.540.10">
    <property type="entry name" value="Fructose-1,6-Bisphosphatase, subunit A, domain 1"/>
    <property type="match status" value="1"/>
</dbReference>
<comment type="cofactor">
    <cofactor evidence="2">
        <name>Mg(2+)</name>
        <dbReference type="ChEBI" id="CHEBI:18420"/>
    </cofactor>
</comment>
<name>W9UY36_9GAMM</name>
<dbReference type="PANTHER" id="PTHR20854:SF4">
    <property type="entry name" value="INOSITOL-1-MONOPHOSPHATASE-RELATED"/>
    <property type="match status" value="1"/>
</dbReference>
<dbReference type="PATRIC" id="fig|1229521.3.peg.1050"/>
<reference evidence="3 4" key="2">
    <citation type="journal article" date="2015" name="Syst. Appl. Microbiol.">
        <title>Nitrincola nitratireducens sp. nov. isolated from a haloalkaline crater lake.</title>
        <authorList>
            <person name="Singh A."/>
            <person name="Vaidya B."/>
            <person name="Tanuku N.R."/>
            <person name="Pinnaka A.K."/>
        </authorList>
    </citation>
    <scope>NUCLEOTIDE SEQUENCE [LARGE SCALE GENOMIC DNA]</scope>
    <source>
        <strain evidence="3 4">AK23</strain>
    </source>
</reference>